<dbReference type="OrthoDB" id="9795306at2"/>
<dbReference type="AlphaFoldDB" id="A0A1T5KXV7"/>
<reference evidence="2 3" key="1">
    <citation type="submission" date="2017-02" db="EMBL/GenBank/DDBJ databases">
        <authorList>
            <person name="Peterson S.W."/>
        </authorList>
    </citation>
    <scope>NUCLEOTIDE SEQUENCE [LARGE SCALE GENOMIC DNA]</scope>
    <source>
        <strain evidence="2 3">DSM 21481</strain>
    </source>
</reference>
<dbReference type="PROSITE" id="PS51819">
    <property type="entry name" value="VOC"/>
    <property type="match status" value="1"/>
</dbReference>
<dbReference type="InterPro" id="IPR004360">
    <property type="entry name" value="Glyas_Fos-R_dOase_dom"/>
</dbReference>
<dbReference type="Pfam" id="PF00903">
    <property type="entry name" value="Glyoxalase"/>
    <property type="match status" value="1"/>
</dbReference>
<name>A0A1T5KXV7_9MICO</name>
<dbReference type="Gene3D" id="3.30.720.120">
    <property type="match status" value="1"/>
</dbReference>
<gene>
    <name evidence="2" type="ORF">SAMN04324258_2593</name>
</gene>
<evidence type="ECO:0000259" key="1">
    <source>
        <dbReference type="PROSITE" id="PS51819"/>
    </source>
</evidence>
<accession>A0A1T5KXV7</accession>
<organism evidence="2 3">
    <name type="scientific">Krasilnikoviella flava</name>
    <dbReference type="NCBI Taxonomy" id="526729"/>
    <lineage>
        <taxon>Bacteria</taxon>
        <taxon>Bacillati</taxon>
        <taxon>Actinomycetota</taxon>
        <taxon>Actinomycetes</taxon>
        <taxon>Micrococcales</taxon>
        <taxon>Promicromonosporaceae</taxon>
        <taxon>Krasilnikoviella</taxon>
    </lineage>
</organism>
<dbReference type="Gene3D" id="3.30.720.110">
    <property type="match status" value="1"/>
</dbReference>
<evidence type="ECO:0000313" key="2">
    <source>
        <dbReference type="EMBL" id="SKC68652.1"/>
    </source>
</evidence>
<protein>
    <submittedName>
        <fullName evidence="2">Uncharacterized conserved protein PhnB, glyoxalase superfamily</fullName>
    </submittedName>
</protein>
<dbReference type="PANTHER" id="PTHR34109:SF1">
    <property type="entry name" value="VOC DOMAIN-CONTAINING PROTEIN"/>
    <property type="match status" value="1"/>
</dbReference>
<dbReference type="STRING" id="526729.SAMN04324258_2593"/>
<dbReference type="InterPro" id="IPR029068">
    <property type="entry name" value="Glyas_Bleomycin-R_OHBP_Dase"/>
</dbReference>
<dbReference type="SUPFAM" id="SSF54593">
    <property type="entry name" value="Glyoxalase/Bleomycin resistance protein/Dihydroxybiphenyl dioxygenase"/>
    <property type="match status" value="1"/>
</dbReference>
<keyword evidence="3" id="KW-1185">Reference proteome</keyword>
<dbReference type="RefSeq" id="WP_079574875.1">
    <property type="nucleotide sequence ID" value="NZ_FUZQ01000004.1"/>
</dbReference>
<dbReference type="Proteomes" id="UP000189777">
    <property type="component" value="Unassembled WGS sequence"/>
</dbReference>
<dbReference type="PANTHER" id="PTHR34109">
    <property type="entry name" value="BNAUNNG04460D PROTEIN-RELATED"/>
    <property type="match status" value="1"/>
</dbReference>
<feature type="domain" description="VOC" evidence="1">
    <location>
        <begin position="4"/>
        <end position="130"/>
    </location>
</feature>
<evidence type="ECO:0000313" key="3">
    <source>
        <dbReference type="Proteomes" id="UP000189777"/>
    </source>
</evidence>
<proteinExistence type="predicted"/>
<dbReference type="InterPro" id="IPR037523">
    <property type="entry name" value="VOC_core"/>
</dbReference>
<sequence length="152" mass="15625">MDLSPLHPNLTVDDPRAAIDFYVAGLGAEVIDTVTAGDAIIHSDLRISTAGGSSTFTVAAAFPAEGAVAPAPDGGTTGSFTLTVDDADAAHARAVAAGATSTQEPGDWFPGFRQAAVRCPAGHRWFFAQVADHVTPTDVQRASDAWMAEQSS</sequence>
<dbReference type="EMBL" id="FUZQ01000004">
    <property type="protein sequence ID" value="SKC68652.1"/>
    <property type="molecule type" value="Genomic_DNA"/>
</dbReference>